<dbReference type="Pfam" id="PF00586">
    <property type="entry name" value="AIRS"/>
    <property type="match status" value="1"/>
</dbReference>
<feature type="binding site" evidence="1">
    <location>
        <position position="24"/>
    </location>
    <ligand>
        <name>Mg(2+)</name>
        <dbReference type="ChEBI" id="CHEBI:18420"/>
        <label>1</label>
    </ligand>
</feature>
<keyword evidence="1" id="KW-0067">ATP-binding</keyword>
<dbReference type="EMBL" id="JBHSNW010000005">
    <property type="protein sequence ID" value="MFC5816032.1"/>
    <property type="molecule type" value="Genomic_DNA"/>
</dbReference>
<dbReference type="Gene3D" id="3.90.650.10">
    <property type="entry name" value="PurM-like C-terminal domain"/>
    <property type="match status" value="1"/>
</dbReference>
<proteinExistence type="inferred from homology"/>
<comment type="pathway">
    <text evidence="1">Cofactor biosynthesis; thiamine diphosphate biosynthesis; thiamine diphosphate from thiamine phosphate: step 1/1.</text>
</comment>
<feature type="binding site" evidence="1">
    <location>
        <position position="31"/>
    </location>
    <ligand>
        <name>substrate</name>
    </ligand>
</feature>
<dbReference type="GO" id="GO:0009030">
    <property type="term" value="F:thiamine-phosphate kinase activity"/>
    <property type="evidence" value="ECO:0007669"/>
    <property type="project" value="UniProtKB-EC"/>
</dbReference>
<comment type="caution">
    <text evidence="1">Lacks conserved residue(s) required for the propagation of feature annotation.</text>
</comment>
<comment type="catalytic activity">
    <reaction evidence="1">
        <text>thiamine phosphate + ATP = thiamine diphosphate + ADP</text>
        <dbReference type="Rhea" id="RHEA:15913"/>
        <dbReference type="ChEBI" id="CHEBI:30616"/>
        <dbReference type="ChEBI" id="CHEBI:37575"/>
        <dbReference type="ChEBI" id="CHEBI:58937"/>
        <dbReference type="ChEBI" id="CHEBI:456216"/>
        <dbReference type="EC" id="2.7.4.16"/>
    </reaction>
</comment>
<dbReference type="SUPFAM" id="SSF55326">
    <property type="entry name" value="PurM N-terminal domain-like"/>
    <property type="match status" value="1"/>
</dbReference>
<dbReference type="PANTHER" id="PTHR30270">
    <property type="entry name" value="THIAMINE-MONOPHOSPHATE KINASE"/>
    <property type="match status" value="1"/>
</dbReference>
<feature type="binding site" evidence="1">
    <location>
        <position position="8"/>
    </location>
    <ligand>
        <name>Mg(2+)</name>
        <dbReference type="ChEBI" id="CHEBI:18420"/>
        <label>4</label>
    </ligand>
</feature>
<evidence type="ECO:0000259" key="3">
    <source>
        <dbReference type="Pfam" id="PF00586"/>
    </source>
</evidence>
<dbReference type="EC" id="2.7.4.16" evidence="1"/>
<feature type="binding site" evidence="1">
    <location>
        <position position="126"/>
    </location>
    <ligand>
        <name>ATP</name>
        <dbReference type="ChEBI" id="CHEBI:30616"/>
    </ligand>
</feature>
<feature type="binding site" evidence="1">
    <location>
        <position position="252"/>
    </location>
    <ligand>
        <name>Mg(2+)</name>
        <dbReference type="ChEBI" id="CHEBI:18420"/>
        <label>3</label>
    </ligand>
</feature>
<gene>
    <name evidence="1" type="primary">thiL</name>
    <name evidence="4" type="ORF">ACFPUY_13120</name>
</gene>
<dbReference type="HAMAP" id="MF_02128">
    <property type="entry name" value="TMP_kinase"/>
    <property type="match status" value="1"/>
</dbReference>
<feature type="binding site" evidence="1">
    <location>
        <position position="22"/>
    </location>
    <ligand>
        <name>Mg(2+)</name>
        <dbReference type="ChEBI" id="CHEBI:18420"/>
        <label>4</label>
    </ligand>
</feature>
<dbReference type="InterPro" id="IPR036921">
    <property type="entry name" value="PurM-like_N_sf"/>
</dbReference>
<dbReference type="Proteomes" id="UP001596096">
    <property type="component" value="Unassembled WGS sequence"/>
</dbReference>
<comment type="caution">
    <text evidence="4">The sequence shown here is derived from an EMBL/GenBank/DDBJ whole genome shotgun (WGS) entry which is preliminary data.</text>
</comment>
<feature type="binding site" evidence="1">
    <location>
        <position position="101"/>
    </location>
    <ligand>
        <name>Mg(2+)</name>
        <dbReference type="ChEBI" id="CHEBI:18420"/>
        <label>1</label>
    </ligand>
</feature>
<evidence type="ECO:0000256" key="2">
    <source>
        <dbReference type="SAM" id="MobiDB-lite"/>
    </source>
</evidence>
<feature type="domain" description="PurM-like N-terminal" evidence="3">
    <location>
        <begin position="6"/>
        <end position="116"/>
    </location>
</feature>
<feature type="binding site" evidence="1">
    <location>
        <position position="347"/>
    </location>
    <ligand>
        <name>substrate</name>
    </ligand>
</feature>
<name>A0ABW1BSP4_9ACTN</name>
<feature type="binding site" evidence="1">
    <location>
        <position position="53"/>
    </location>
    <ligand>
        <name>Mg(2+)</name>
        <dbReference type="ChEBI" id="CHEBI:18420"/>
        <label>3</label>
    </ligand>
</feature>
<feature type="binding site" evidence="1">
    <location>
        <position position="255"/>
    </location>
    <ligand>
        <name>Mg(2+)</name>
        <dbReference type="ChEBI" id="CHEBI:18420"/>
        <label>5</label>
    </ligand>
</feature>
<feature type="binding site" evidence="1">
    <location>
        <position position="23"/>
    </location>
    <ligand>
        <name>Mg(2+)</name>
        <dbReference type="ChEBI" id="CHEBI:18420"/>
        <label>1</label>
    </ligand>
</feature>
<accession>A0ABW1BSP4</accession>
<comment type="miscellaneous">
    <text evidence="1">Reaction mechanism of ThiL seems to utilize a direct, inline transfer of the gamma-phosphate of ATP to TMP rather than a phosphorylated enzyme intermediate.</text>
</comment>
<keyword evidence="1 4" id="KW-0418">Kinase</keyword>
<feature type="binding site" evidence="1">
    <location>
        <position position="8"/>
    </location>
    <ligand>
        <name>Mg(2+)</name>
        <dbReference type="ChEBI" id="CHEBI:18420"/>
        <label>3</label>
    </ligand>
</feature>
<comment type="function">
    <text evidence="1">Catalyzes the ATP-dependent phosphorylation of thiamine-monophosphate (TMP) to form thiamine-pyrophosphate (TPP), the active form of vitamin B1.</text>
</comment>
<keyword evidence="1" id="KW-0460">Magnesium</keyword>
<feature type="binding site" evidence="1">
    <location>
        <position position="254"/>
    </location>
    <ligand>
        <name>ATP</name>
        <dbReference type="ChEBI" id="CHEBI:30616"/>
    </ligand>
</feature>
<reference evidence="5" key="1">
    <citation type="journal article" date="2019" name="Int. J. Syst. Evol. Microbiol.">
        <title>The Global Catalogue of Microorganisms (GCM) 10K type strain sequencing project: providing services to taxonomists for standard genome sequencing and annotation.</title>
        <authorList>
            <consortium name="The Broad Institute Genomics Platform"/>
            <consortium name="The Broad Institute Genome Sequencing Center for Infectious Disease"/>
            <person name="Wu L."/>
            <person name="Ma J."/>
        </authorList>
    </citation>
    <scope>NUCLEOTIDE SEQUENCE [LARGE SCALE GENOMIC DNA]</scope>
    <source>
        <strain evidence="5">CGMCC 4.7106</strain>
    </source>
</reference>
<feature type="compositionally biased region" description="Gly residues" evidence="2">
    <location>
        <begin position="191"/>
        <end position="203"/>
    </location>
</feature>
<organism evidence="4 5">
    <name type="scientific">Nonomuraea harbinensis</name>
    <dbReference type="NCBI Taxonomy" id="1286938"/>
    <lineage>
        <taxon>Bacteria</taxon>
        <taxon>Bacillati</taxon>
        <taxon>Actinomycetota</taxon>
        <taxon>Actinomycetes</taxon>
        <taxon>Streptosporangiales</taxon>
        <taxon>Streptosporangiaceae</taxon>
        <taxon>Nonomuraea</taxon>
    </lineage>
</organism>
<dbReference type="InterPro" id="IPR006283">
    <property type="entry name" value="ThiL-like"/>
</dbReference>
<evidence type="ECO:0000313" key="4">
    <source>
        <dbReference type="EMBL" id="MFC5816032.1"/>
    </source>
</evidence>
<dbReference type="PANTHER" id="PTHR30270:SF0">
    <property type="entry name" value="THIAMINE-MONOPHOSPHATE KINASE"/>
    <property type="match status" value="1"/>
</dbReference>
<dbReference type="RefSeq" id="WP_308248817.1">
    <property type="nucleotide sequence ID" value="NZ_JAHKRN010000005.1"/>
</dbReference>
<protein>
    <recommendedName>
        <fullName evidence="1">Thiamine-monophosphate kinase</fullName>
        <shortName evidence="1">TMP kinase</shortName>
        <shortName evidence="1">Thiamine-phosphate kinase</shortName>
        <ecNumber evidence="1">2.7.4.16</ecNumber>
    </recommendedName>
</protein>
<keyword evidence="5" id="KW-1185">Reference proteome</keyword>
<keyword evidence="1" id="KW-0784">Thiamine biosynthesis</keyword>
<dbReference type="PIRSF" id="PIRSF005303">
    <property type="entry name" value="Thiam_monoph_kin"/>
    <property type="match status" value="1"/>
</dbReference>
<keyword evidence="1 4" id="KW-0808">Transferase</keyword>
<feature type="binding site" evidence="1">
    <location>
        <begin position="100"/>
        <end position="101"/>
    </location>
    <ligand>
        <name>ATP</name>
        <dbReference type="ChEBI" id="CHEBI:30616"/>
    </ligand>
</feature>
<keyword evidence="1" id="KW-0479">Metal-binding</keyword>
<dbReference type="CDD" id="cd02194">
    <property type="entry name" value="ThiL"/>
    <property type="match status" value="1"/>
</dbReference>
<feature type="region of interest" description="Disordered" evidence="2">
    <location>
        <begin position="155"/>
        <end position="219"/>
    </location>
</feature>
<evidence type="ECO:0000313" key="5">
    <source>
        <dbReference type="Proteomes" id="UP001596096"/>
    </source>
</evidence>
<feature type="binding site" evidence="1">
    <location>
        <position position="24"/>
    </location>
    <ligand>
        <name>Mg(2+)</name>
        <dbReference type="ChEBI" id="CHEBI:18420"/>
        <label>2</label>
    </ligand>
</feature>
<sequence length="351" mass="35247">MLLGPGDDAAMVSAPDGRVVVSTDVLIEGRHFRRHWSSGYDVGRKAAAQNLADVAAMGAVPTAIVVGLGIPAGLPVTWLDALTDGFRDECALVGASVAGGDITRCDLVVIGVTVLGDLQGRPPVERSGARPGHVVAVAGRLGWSAAGLALLESGRVPPPATSATYEEPQKTEVTPDEPASPPDPSAPGRAVSGGGAEAEGGPHGSSVGPTPGGGGEVLGDLLGEVVGAHLRPRPPYSCGVEAARLGASAMIDVSDGLLQDLGHVAEAGGVRIDLDPGAFAVAFAVAAAAGELGADPLDWVLTGGEDHALAATFPPEVPLPASWRVVGRVSEGEGVHVRGRAPGRGGWDHFR</sequence>
<dbReference type="InterPro" id="IPR036676">
    <property type="entry name" value="PurM-like_C_sf"/>
</dbReference>
<keyword evidence="1" id="KW-0547">Nucleotide-binding</keyword>
<feature type="binding site" evidence="1">
    <location>
        <position position="53"/>
    </location>
    <ligand>
        <name>Mg(2+)</name>
        <dbReference type="ChEBI" id="CHEBI:18420"/>
        <label>4</label>
    </ligand>
</feature>
<dbReference type="Gene3D" id="3.30.1330.10">
    <property type="entry name" value="PurM-like, N-terminal domain"/>
    <property type="match status" value="1"/>
</dbReference>
<evidence type="ECO:0000256" key="1">
    <source>
        <dbReference type="HAMAP-Rule" id="MF_02128"/>
    </source>
</evidence>
<feature type="binding site" evidence="1">
    <location>
        <position position="53"/>
    </location>
    <ligand>
        <name>Mg(2+)</name>
        <dbReference type="ChEBI" id="CHEBI:18420"/>
        <label>2</label>
    </ligand>
</feature>
<feature type="binding site" evidence="1">
    <location>
        <position position="305"/>
    </location>
    <ligand>
        <name>substrate</name>
    </ligand>
</feature>
<comment type="similarity">
    <text evidence="1">Belongs to the thiamine-monophosphate kinase family.</text>
</comment>
<dbReference type="InterPro" id="IPR016188">
    <property type="entry name" value="PurM-like_N"/>
</dbReference>
<dbReference type="SUPFAM" id="SSF56042">
    <property type="entry name" value="PurM C-terminal domain-like"/>
    <property type="match status" value="1"/>
</dbReference>